<dbReference type="PROSITE" id="PS51462">
    <property type="entry name" value="NUDIX"/>
    <property type="match status" value="1"/>
</dbReference>
<reference evidence="4 6" key="1">
    <citation type="submission" date="2015-05" db="EMBL/GenBank/DDBJ databases">
        <title>Comparison of genome.</title>
        <authorList>
            <person name="Zheng Z."/>
            <person name="Sun M."/>
        </authorList>
    </citation>
    <scope>NUCLEOTIDE SEQUENCE [LARGE SCALE GENOMIC DNA]</scope>
    <source>
        <strain evidence="4 6">G25-74</strain>
    </source>
</reference>
<dbReference type="Pfam" id="PF00293">
    <property type="entry name" value="NUDIX"/>
    <property type="match status" value="1"/>
</dbReference>
<dbReference type="EMBL" id="LGPB01000034">
    <property type="protein sequence ID" value="KRG16722.1"/>
    <property type="molecule type" value="Genomic_DNA"/>
</dbReference>
<dbReference type="AlphaFoldDB" id="A0A0Q9YFX0"/>
<protein>
    <submittedName>
        <fullName evidence="3">NUDIX hydrolase</fullName>
    </submittedName>
</protein>
<evidence type="ECO:0000313" key="6">
    <source>
        <dbReference type="Proteomes" id="UP000077881"/>
    </source>
</evidence>
<evidence type="ECO:0000256" key="1">
    <source>
        <dbReference type="ARBA" id="ARBA00005582"/>
    </source>
</evidence>
<proteinExistence type="inferred from homology"/>
<comment type="caution">
    <text evidence="3">The sequence shown here is derived from an EMBL/GenBank/DDBJ whole genome shotgun (WGS) entry which is preliminary data.</text>
</comment>
<dbReference type="STRING" id="217031.ABB05_03555"/>
<evidence type="ECO:0000313" key="5">
    <source>
        <dbReference type="Proteomes" id="UP000053881"/>
    </source>
</evidence>
<sequence>MRKEDFEVPIRCKGIAVVLLKKMENEYKVLLLKRATPILQDVWCYMGGSIESGETAWESALREIKEETGISKILLYSANKFDQIYSPQENYVYLAPVFVGYVENDEEVELNEEHSEYRWLSFTEAIETVSLPGNDEVLLSIEKHFGVDKPPEYLQIEY</sequence>
<keyword evidence="6" id="KW-1185">Reference proteome</keyword>
<organism evidence="3 5">
    <name type="scientific">Lederbergia galactosidilytica</name>
    <dbReference type="NCBI Taxonomy" id="217031"/>
    <lineage>
        <taxon>Bacteria</taxon>
        <taxon>Bacillati</taxon>
        <taxon>Bacillota</taxon>
        <taxon>Bacilli</taxon>
        <taxon>Bacillales</taxon>
        <taxon>Bacillaceae</taxon>
        <taxon>Lederbergia</taxon>
    </lineage>
</organism>
<dbReference type="CDD" id="cd04664">
    <property type="entry name" value="NUDIX_DHNTPase_like"/>
    <property type="match status" value="1"/>
</dbReference>
<dbReference type="EMBL" id="LDJR01000018">
    <property type="protein sequence ID" value="OAK74833.1"/>
    <property type="molecule type" value="Genomic_DNA"/>
</dbReference>
<keyword evidence="3" id="KW-0378">Hydrolase</keyword>
<comment type="similarity">
    <text evidence="1">Belongs to the Nudix hydrolase family.</text>
</comment>
<dbReference type="PANTHER" id="PTHR43736:SF1">
    <property type="entry name" value="DIHYDRONEOPTERIN TRIPHOSPHATE DIPHOSPHATASE"/>
    <property type="match status" value="1"/>
</dbReference>
<accession>A0A0Q9YFX0</accession>
<dbReference type="PANTHER" id="PTHR43736">
    <property type="entry name" value="ADP-RIBOSE PYROPHOSPHATASE"/>
    <property type="match status" value="1"/>
</dbReference>
<reference evidence="3 5" key="2">
    <citation type="submission" date="2015-06" db="EMBL/GenBank/DDBJ databases">
        <title>Genome sequencing project of Bacillus galactosidilyticus PL133.</title>
        <authorList>
            <person name="Gaiero J."/>
            <person name="Nicol R."/>
            <person name="Habash M."/>
        </authorList>
    </citation>
    <scope>NUCLEOTIDE SEQUENCE [LARGE SCALE GENOMIC DNA]</scope>
    <source>
        <strain evidence="3 5">PL133</strain>
    </source>
</reference>
<dbReference type="OrthoDB" id="9804563at2"/>
<dbReference type="Proteomes" id="UP000053881">
    <property type="component" value="Unassembled WGS sequence"/>
</dbReference>
<dbReference type="SUPFAM" id="SSF55811">
    <property type="entry name" value="Nudix"/>
    <property type="match status" value="1"/>
</dbReference>
<dbReference type="GO" id="GO:0016787">
    <property type="term" value="F:hydrolase activity"/>
    <property type="evidence" value="ECO:0007669"/>
    <property type="project" value="UniProtKB-KW"/>
</dbReference>
<evidence type="ECO:0000313" key="4">
    <source>
        <dbReference type="EMBL" id="OAK74833.1"/>
    </source>
</evidence>
<dbReference type="InterPro" id="IPR015797">
    <property type="entry name" value="NUDIX_hydrolase-like_dom_sf"/>
</dbReference>
<dbReference type="InterPro" id="IPR000086">
    <property type="entry name" value="NUDIX_hydrolase_dom"/>
</dbReference>
<feature type="domain" description="Nudix hydrolase" evidence="2">
    <location>
        <begin position="10"/>
        <end position="145"/>
    </location>
</feature>
<dbReference type="PATRIC" id="fig|217031.4.peg.1207"/>
<evidence type="ECO:0000259" key="2">
    <source>
        <dbReference type="PROSITE" id="PS51462"/>
    </source>
</evidence>
<name>A0A0Q9YFX0_9BACI</name>
<dbReference type="RefSeq" id="WP_057994182.1">
    <property type="nucleotide sequence ID" value="NZ_JAGGKH010000027.1"/>
</dbReference>
<dbReference type="Proteomes" id="UP000077881">
    <property type="component" value="Unassembled WGS sequence"/>
</dbReference>
<gene>
    <name evidence="4" type="ORF">ABB05_03555</name>
    <name evidence="3" type="ORF">ACA29_03665</name>
</gene>
<dbReference type="Gene3D" id="3.90.79.10">
    <property type="entry name" value="Nucleoside Triphosphate Pyrophosphohydrolase"/>
    <property type="match status" value="1"/>
</dbReference>
<evidence type="ECO:0000313" key="3">
    <source>
        <dbReference type="EMBL" id="KRG16722.1"/>
    </source>
</evidence>